<protein>
    <submittedName>
        <fullName evidence="1">Uncharacterized protein</fullName>
    </submittedName>
</protein>
<evidence type="ECO:0000313" key="2">
    <source>
        <dbReference type="Proteomes" id="UP001269061"/>
    </source>
</evidence>
<comment type="caution">
    <text evidence="1">The sequence shown here is derived from an EMBL/GenBank/DDBJ whole genome shotgun (WGS) entry which is preliminary data.</text>
</comment>
<dbReference type="EMBL" id="JARQAZ010000001">
    <property type="protein sequence ID" value="MDT2769512.1"/>
    <property type="molecule type" value="Genomic_DNA"/>
</dbReference>
<keyword evidence="2" id="KW-1185">Reference proteome</keyword>
<gene>
    <name evidence="1" type="ORF">P7H46_01520</name>
</gene>
<sequence length="158" mass="18653">MTEAWFTPRQLFCLKRKTLEKRLTDYYQASQDEDLTIRYLVALQVRDKLGREDFSKMLPDLVHQIFLTSPLSKTLRHYFRDFEAYFSKKDWRKFLLRLASSAGQRVKGLVAVGRKLTKQPVKLPKFRFLLKKSMNDRRPLIAAIHCLKIAKAPPLHLC</sequence>
<evidence type="ECO:0000313" key="1">
    <source>
        <dbReference type="EMBL" id="MDT2769512.1"/>
    </source>
</evidence>
<proteinExistence type="predicted"/>
<accession>A0ABU3FEQ0</accession>
<reference evidence="1 2" key="1">
    <citation type="submission" date="2023-03" db="EMBL/GenBank/DDBJ databases">
        <authorList>
            <person name="Shen W."/>
            <person name="Cai J."/>
        </authorList>
    </citation>
    <scope>NUCLEOTIDE SEQUENCE [LARGE SCALE GENOMIC DNA]</scope>
    <source>
        <strain evidence="1 2">Y59</strain>
    </source>
</reference>
<organism evidence="1 2">
    <name type="scientific">Enterococcus pseudoavium</name>
    <dbReference type="NCBI Taxonomy" id="44007"/>
    <lineage>
        <taxon>Bacteria</taxon>
        <taxon>Bacillati</taxon>
        <taxon>Bacillota</taxon>
        <taxon>Bacilli</taxon>
        <taxon>Lactobacillales</taxon>
        <taxon>Enterococcaceae</taxon>
        <taxon>Enterococcus</taxon>
    </lineage>
</organism>
<name>A0ABU3FEQ0_9ENTE</name>
<dbReference type="Proteomes" id="UP001269061">
    <property type="component" value="Unassembled WGS sequence"/>
</dbReference>
<dbReference type="RefSeq" id="WP_115871943.1">
    <property type="nucleotide sequence ID" value="NZ_JARQAV010000004.1"/>
</dbReference>